<keyword evidence="3" id="KW-0479">Metal-binding</keyword>
<dbReference type="InParanoid" id="A0A2J6SU08"/>
<feature type="compositionally biased region" description="Basic and acidic residues" evidence="9">
    <location>
        <begin position="729"/>
        <end position="742"/>
    </location>
</feature>
<evidence type="ECO:0000256" key="8">
    <source>
        <dbReference type="PROSITE-ProRule" id="PRU00175"/>
    </source>
</evidence>
<evidence type="ECO:0000256" key="5">
    <source>
        <dbReference type="ARBA" id="ARBA00022833"/>
    </source>
</evidence>
<organism evidence="12 13">
    <name type="scientific">Hyaloscypha bicolor E</name>
    <dbReference type="NCBI Taxonomy" id="1095630"/>
    <lineage>
        <taxon>Eukaryota</taxon>
        <taxon>Fungi</taxon>
        <taxon>Dikarya</taxon>
        <taxon>Ascomycota</taxon>
        <taxon>Pezizomycotina</taxon>
        <taxon>Leotiomycetes</taxon>
        <taxon>Helotiales</taxon>
        <taxon>Hyaloscyphaceae</taxon>
        <taxon>Hyaloscypha</taxon>
        <taxon>Hyaloscypha bicolor</taxon>
    </lineage>
</organism>
<feature type="region of interest" description="Disordered" evidence="9">
    <location>
        <begin position="320"/>
        <end position="552"/>
    </location>
</feature>
<evidence type="ECO:0000256" key="1">
    <source>
        <dbReference type="ARBA" id="ARBA00004370"/>
    </source>
</evidence>
<dbReference type="InterPro" id="IPR003137">
    <property type="entry name" value="PA_domain"/>
</dbReference>
<evidence type="ECO:0000256" key="3">
    <source>
        <dbReference type="ARBA" id="ARBA00022723"/>
    </source>
</evidence>
<feature type="compositionally biased region" description="Basic and acidic residues" evidence="9">
    <location>
        <begin position="206"/>
        <end position="216"/>
    </location>
</feature>
<feature type="transmembrane region" description="Helical" evidence="10">
    <location>
        <begin position="618"/>
        <end position="638"/>
    </location>
</feature>
<dbReference type="GO" id="GO:0061630">
    <property type="term" value="F:ubiquitin protein ligase activity"/>
    <property type="evidence" value="ECO:0007669"/>
    <property type="project" value="TreeGrafter"/>
</dbReference>
<dbReference type="PANTHER" id="PTHR22765">
    <property type="entry name" value="RING FINGER AND PROTEASE ASSOCIATED DOMAIN-CONTAINING"/>
    <property type="match status" value="1"/>
</dbReference>
<evidence type="ECO:0000256" key="4">
    <source>
        <dbReference type="ARBA" id="ARBA00022771"/>
    </source>
</evidence>
<dbReference type="Pfam" id="PF02225">
    <property type="entry name" value="PA"/>
    <property type="match status" value="1"/>
</dbReference>
<evidence type="ECO:0000256" key="6">
    <source>
        <dbReference type="ARBA" id="ARBA00022989"/>
    </source>
</evidence>
<feature type="compositionally biased region" description="Low complexity" evidence="9">
    <location>
        <begin position="342"/>
        <end position="352"/>
    </location>
</feature>
<dbReference type="RefSeq" id="XP_024731151.1">
    <property type="nucleotide sequence ID" value="XM_024875670.1"/>
</dbReference>
<keyword evidence="7 10" id="KW-0472">Membrane</keyword>
<dbReference type="Gene3D" id="3.50.30.30">
    <property type="match status" value="1"/>
</dbReference>
<dbReference type="PROSITE" id="PS50089">
    <property type="entry name" value="ZF_RING_2"/>
    <property type="match status" value="1"/>
</dbReference>
<evidence type="ECO:0000256" key="9">
    <source>
        <dbReference type="SAM" id="MobiDB-lite"/>
    </source>
</evidence>
<dbReference type="SUPFAM" id="SSF52025">
    <property type="entry name" value="PA domain"/>
    <property type="match status" value="1"/>
</dbReference>
<dbReference type="SMART" id="SM00744">
    <property type="entry name" value="RINGv"/>
    <property type="match status" value="1"/>
</dbReference>
<dbReference type="Proteomes" id="UP000235371">
    <property type="component" value="Unassembled WGS sequence"/>
</dbReference>
<name>A0A2J6SU08_9HELO</name>
<keyword evidence="13" id="KW-1185">Reference proteome</keyword>
<evidence type="ECO:0000256" key="7">
    <source>
        <dbReference type="ARBA" id="ARBA00023136"/>
    </source>
</evidence>
<proteinExistence type="predicted"/>
<dbReference type="InterPro" id="IPR046450">
    <property type="entry name" value="PA_dom_sf"/>
</dbReference>
<feature type="region of interest" description="Disordered" evidence="9">
    <location>
        <begin position="155"/>
        <end position="216"/>
    </location>
</feature>
<feature type="region of interest" description="Disordered" evidence="9">
    <location>
        <begin position="830"/>
        <end position="895"/>
    </location>
</feature>
<reference evidence="12 13" key="1">
    <citation type="submission" date="2016-04" db="EMBL/GenBank/DDBJ databases">
        <title>A degradative enzymes factory behind the ericoid mycorrhizal symbiosis.</title>
        <authorList>
            <consortium name="DOE Joint Genome Institute"/>
            <person name="Martino E."/>
            <person name="Morin E."/>
            <person name="Grelet G."/>
            <person name="Kuo A."/>
            <person name="Kohler A."/>
            <person name="Daghino S."/>
            <person name="Barry K."/>
            <person name="Choi C."/>
            <person name="Cichocki N."/>
            <person name="Clum A."/>
            <person name="Copeland A."/>
            <person name="Hainaut M."/>
            <person name="Haridas S."/>
            <person name="Labutti K."/>
            <person name="Lindquist E."/>
            <person name="Lipzen A."/>
            <person name="Khouja H.-R."/>
            <person name="Murat C."/>
            <person name="Ohm R."/>
            <person name="Olson A."/>
            <person name="Spatafora J."/>
            <person name="Veneault-Fourrey C."/>
            <person name="Henrissat B."/>
            <person name="Grigoriev I."/>
            <person name="Martin F."/>
            <person name="Perotto S."/>
        </authorList>
    </citation>
    <scope>NUCLEOTIDE SEQUENCE [LARGE SCALE GENOMIC DNA]</scope>
    <source>
        <strain evidence="12 13">E</strain>
    </source>
</reference>
<dbReference type="Gene3D" id="3.30.40.10">
    <property type="entry name" value="Zinc/RING finger domain, C3HC4 (zinc finger)"/>
    <property type="match status" value="1"/>
</dbReference>
<keyword evidence="5" id="KW-0862">Zinc</keyword>
<dbReference type="AlphaFoldDB" id="A0A2J6SU08"/>
<dbReference type="GO" id="GO:0005737">
    <property type="term" value="C:cytoplasm"/>
    <property type="evidence" value="ECO:0007669"/>
    <property type="project" value="TreeGrafter"/>
</dbReference>
<feature type="compositionally biased region" description="Low complexity" evidence="9">
    <location>
        <begin position="387"/>
        <end position="400"/>
    </location>
</feature>
<gene>
    <name evidence="12" type="ORF">K444DRAFT_539901</name>
</gene>
<evidence type="ECO:0000313" key="12">
    <source>
        <dbReference type="EMBL" id="PMD54247.1"/>
    </source>
</evidence>
<dbReference type="Pfam" id="PF13639">
    <property type="entry name" value="zf-RING_2"/>
    <property type="match status" value="1"/>
</dbReference>
<dbReference type="CDD" id="cd04813">
    <property type="entry name" value="PA_1"/>
    <property type="match status" value="1"/>
</dbReference>
<keyword evidence="2 10" id="KW-0812">Transmembrane</keyword>
<feature type="domain" description="RING-type" evidence="11">
    <location>
        <begin position="752"/>
        <end position="795"/>
    </location>
</feature>
<dbReference type="OrthoDB" id="5357315at2759"/>
<sequence length="895" mass="96032">MRPPRIIIAVAFFLTTVFLTFLSLRSSHPPHTITTTAPAAPKTGLQALFAFRAPFSLFPPNAVITLTHDNTTAFLARPAAFGPYLPTAGLKGQVWIGSGFGDDSLRQGAVAAGAEGELGCSDVPGWVESDAKSGAAISEGGKSGDGKSATITARSKLHKRGEDGPFDDRAAVPEKGAIEDNSKPSADDGTDDYLHHPLPDSTVSKSTDKPTDSRADHADIQSIQEGAEISGKVVLLSRGGCGFLEKVKWAQRRGAIALIVGDNIKGEGLVQMYARGDTSNVTIPAVFTSWTTAHLLSSLIGPGSFIEDIIDENGKPALKVQHTDKPKKAKKKHDSQPTFTVTAPATKATATSKARKKTSTRTEEKPSGITTERPGWFKSLFFGPNRGGSKSESSRPPSSGQLDWVLVDDWKDEHGPGSEKISTKPNKKADSSKKTSQKGKSKPANGDDFVIGVQDWRDPDLVGSSGSKDADTNAKGSAIKADGKSDGTKNSSPRPTSPGKKTAGGALQEVPEHVPPLRGGSITPGSGEYNTKSSPPDDKSSKKDDLKGVTTSGTKSKGLLTTIFGDDEEDVEFVTSTSSEAEDNVSLDDNEGDGDDEYEGLWVTLTPTSGASPFLDTLLVLVVSPLVTLTIVYALLLIRSRIRRRRWRAPKSVVERLPVRTYQTIQSPGNQSPRLPSPTSSSVTTPLLQSSSPMRPRPRSRTTTGIPEPGDLIRVNSHPLQIPSQTPRPPEHEKNASESSEWRKHMNKQVECVVCLEEYVDGVSRVMSLPCGHEFHVDCITPWLTTRRRTCPICKGDVVRSLARGSPSSPRYEPYHDDSDDDIQAQAAETVNNSSTSALPIDGTLDEEDVEQGIVSPTPNRPQRTDRTGSWRGLLASSLGSTSRSPRPPQEDRDR</sequence>
<feature type="compositionally biased region" description="Acidic residues" evidence="9">
    <location>
        <begin position="580"/>
        <end position="593"/>
    </location>
</feature>
<dbReference type="SMART" id="SM00184">
    <property type="entry name" value="RING"/>
    <property type="match status" value="1"/>
</dbReference>
<dbReference type="FunFam" id="3.30.40.10:FF:000364">
    <property type="entry name" value="Protease-associated PA domain protein"/>
    <property type="match status" value="1"/>
</dbReference>
<dbReference type="GO" id="GO:0008270">
    <property type="term" value="F:zinc ion binding"/>
    <property type="evidence" value="ECO:0007669"/>
    <property type="project" value="UniProtKB-KW"/>
</dbReference>
<feature type="region of interest" description="Disordered" evidence="9">
    <location>
        <begin position="573"/>
        <end position="593"/>
    </location>
</feature>
<feature type="compositionally biased region" description="Low complexity" evidence="9">
    <location>
        <begin position="672"/>
        <end position="694"/>
    </location>
</feature>
<dbReference type="InterPro" id="IPR001841">
    <property type="entry name" value="Znf_RING"/>
</dbReference>
<evidence type="ECO:0000259" key="11">
    <source>
        <dbReference type="PROSITE" id="PS50089"/>
    </source>
</evidence>
<feature type="compositionally biased region" description="Basic and acidic residues" evidence="9">
    <location>
        <begin position="408"/>
        <end position="417"/>
    </location>
</feature>
<dbReference type="EMBL" id="KZ613866">
    <property type="protein sequence ID" value="PMD54247.1"/>
    <property type="molecule type" value="Genomic_DNA"/>
</dbReference>
<feature type="compositionally biased region" description="Basic and acidic residues" evidence="9">
    <location>
        <begin position="160"/>
        <end position="198"/>
    </location>
</feature>
<dbReference type="SUPFAM" id="SSF57850">
    <property type="entry name" value="RING/U-box"/>
    <property type="match status" value="1"/>
</dbReference>
<comment type="subcellular location">
    <subcellularLocation>
        <location evidence="1">Membrane</location>
    </subcellularLocation>
</comment>
<dbReference type="GO" id="GO:0006511">
    <property type="term" value="P:ubiquitin-dependent protein catabolic process"/>
    <property type="evidence" value="ECO:0007669"/>
    <property type="project" value="TreeGrafter"/>
</dbReference>
<dbReference type="InterPro" id="IPR051826">
    <property type="entry name" value="E3_ubiquitin-ligase_domain"/>
</dbReference>
<dbReference type="GO" id="GO:0016020">
    <property type="term" value="C:membrane"/>
    <property type="evidence" value="ECO:0007669"/>
    <property type="project" value="UniProtKB-SubCell"/>
</dbReference>
<dbReference type="PANTHER" id="PTHR22765:SF406">
    <property type="entry name" value="PA AND RING FINGER DOMAIN PROTEIN (AFU_ORTHOLOGUE AFUA_2G02470)"/>
    <property type="match status" value="1"/>
</dbReference>
<dbReference type="InterPro" id="IPR011016">
    <property type="entry name" value="Znf_RING-CH"/>
</dbReference>
<dbReference type="GeneID" id="36583749"/>
<protein>
    <recommendedName>
        <fullName evidence="11">RING-type domain-containing protein</fullName>
    </recommendedName>
</protein>
<evidence type="ECO:0000256" key="10">
    <source>
        <dbReference type="SAM" id="Phobius"/>
    </source>
</evidence>
<evidence type="ECO:0000313" key="13">
    <source>
        <dbReference type="Proteomes" id="UP000235371"/>
    </source>
</evidence>
<keyword evidence="4 8" id="KW-0863">Zinc-finger</keyword>
<accession>A0A2J6SU08</accession>
<dbReference type="STRING" id="1095630.A0A2J6SU08"/>
<evidence type="ECO:0000256" key="2">
    <source>
        <dbReference type="ARBA" id="ARBA00022692"/>
    </source>
</evidence>
<dbReference type="InterPro" id="IPR013083">
    <property type="entry name" value="Znf_RING/FYVE/PHD"/>
</dbReference>
<keyword evidence="6 10" id="KW-1133">Transmembrane helix</keyword>
<feature type="compositionally biased region" description="Basic and acidic residues" evidence="9">
    <location>
        <begin position="535"/>
        <end position="547"/>
    </location>
</feature>
<feature type="region of interest" description="Disordered" evidence="9">
    <location>
        <begin position="664"/>
        <end position="742"/>
    </location>
</feature>
<dbReference type="CDD" id="cd16454">
    <property type="entry name" value="RING-H2_PA-TM-RING"/>
    <property type="match status" value="1"/>
</dbReference>